<reference evidence="2 4" key="2">
    <citation type="submission" date="2018-07" db="EMBL/GenBank/DDBJ databases">
        <title>Draft Genome Assemblies for Five Robust Yarrowia lipolytica Strains Exhibiting High Lipid Production and Pentose Sugar Utilization and Sugar Alcohol Secretion from Undetoxified Lignocellulosic Biomass Hydrolysates.</title>
        <authorList>
            <consortium name="DOE Joint Genome Institute"/>
            <person name="Walker C."/>
            <person name="Ryu S."/>
            <person name="Na H."/>
            <person name="Zane M."/>
            <person name="LaButti K."/>
            <person name="Lipzen A."/>
            <person name="Haridas S."/>
            <person name="Barry K."/>
            <person name="Grigoriev I.V."/>
            <person name="Quarterman J."/>
            <person name="Slininger P."/>
            <person name="Dien B."/>
            <person name="Trinh C.T."/>
        </authorList>
    </citation>
    <scope>NUCLEOTIDE SEQUENCE [LARGE SCALE GENOMIC DNA]</scope>
    <source>
        <strain evidence="2 4">YB392</strain>
    </source>
</reference>
<dbReference type="Proteomes" id="UP000256601">
    <property type="component" value="Unassembled WGS sequence"/>
</dbReference>
<evidence type="ECO:0000313" key="1">
    <source>
        <dbReference type="EMBL" id="AOW02112.1"/>
    </source>
</evidence>
<dbReference type="EMBL" id="KZ859038">
    <property type="protein sequence ID" value="RDW24335.1"/>
    <property type="molecule type" value="Genomic_DNA"/>
</dbReference>
<name>A0A1D8N8Z8_YARLL</name>
<protein>
    <submittedName>
        <fullName evidence="2">CENP-Q, a CENPA-CAD centromere complex subunit-domain-containing protein</fullName>
    </submittedName>
</protein>
<dbReference type="AlphaFoldDB" id="A0A1D8N8Z8"/>
<organism evidence="1 3">
    <name type="scientific">Yarrowia lipolytica</name>
    <name type="common">Candida lipolytica</name>
    <dbReference type="NCBI Taxonomy" id="4952"/>
    <lineage>
        <taxon>Eukaryota</taxon>
        <taxon>Fungi</taxon>
        <taxon>Dikarya</taxon>
        <taxon>Ascomycota</taxon>
        <taxon>Saccharomycotina</taxon>
        <taxon>Dipodascomycetes</taxon>
        <taxon>Dipodascales</taxon>
        <taxon>Dipodascales incertae sedis</taxon>
        <taxon>Yarrowia</taxon>
    </lineage>
</organism>
<dbReference type="VEuPathDB" id="FungiDB:YALI0_B23254g"/>
<evidence type="ECO:0000313" key="4">
    <source>
        <dbReference type="Proteomes" id="UP000256601"/>
    </source>
</evidence>
<reference evidence="1 3" key="1">
    <citation type="journal article" date="2016" name="PLoS ONE">
        <title>Sequence Assembly of Yarrowia lipolytica Strain W29/CLIB89 Shows Transposable Element Diversity.</title>
        <authorList>
            <person name="Magnan C."/>
            <person name="Yu J."/>
            <person name="Chang I."/>
            <person name="Jahn E."/>
            <person name="Kanomata Y."/>
            <person name="Wu J."/>
            <person name="Zeller M."/>
            <person name="Oakes M."/>
            <person name="Baldi P."/>
            <person name="Sandmeyer S."/>
        </authorList>
    </citation>
    <scope>NUCLEOTIDE SEQUENCE [LARGE SCALE GENOMIC DNA]</scope>
    <source>
        <strain evidence="1">CLIB89</strain>
        <strain evidence="3">CLIB89(W29)</strain>
    </source>
</reference>
<dbReference type="EMBL" id="CP017554">
    <property type="protein sequence ID" value="AOW02112.1"/>
    <property type="molecule type" value="Genomic_DNA"/>
</dbReference>
<gene>
    <name evidence="2" type="ORF">B0I71DRAFT_134437</name>
    <name evidence="1" type="ORF">YALI1_B30162g</name>
</gene>
<evidence type="ECO:0000313" key="2">
    <source>
        <dbReference type="EMBL" id="RDW24335.1"/>
    </source>
</evidence>
<evidence type="ECO:0000313" key="3">
    <source>
        <dbReference type="Proteomes" id="UP000182444"/>
    </source>
</evidence>
<sequence>MKMRRACLTLTPTLNAIMKPKLTKKRKTVRRSALNRPLETDQRLQVATILEEATFPILARAHSEPKKVRISEDLGHLQRRLSRRLDRFPVPKSLGNNFDASHQYTQMEKLENSGAKLAQQIEALQEVTRRRTNELARTIEQHQKLAQKSLQLDNQIEERRGNLHALLQGSAENVAEENAAISYRYCERDIDKEVLEPLDQDLTKIVDILDHSRVLEVSAKVDEFL</sequence>
<proteinExistence type="predicted"/>
<accession>A0A1D8N8Z8</accession>
<dbReference type="VEuPathDB" id="FungiDB:YALI1_B30162g"/>
<dbReference type="Proteomes" id="UP000182444">
    <property type="component" value="Chromosome 1B"/>
</dbReference>